<proteinExistence type="predicted"/>
<evidence type="ECO:0000256" key="1">
    <source>
        <dbReference type="ARBA" id="ARBA00001445"/>
    </source>
</evidence>
<name>A0A5M9ZA80_9BIFI</name>
<protein>
    <recommendedName>
        <fullName evidence="2">alpha-L-rhamnosidase</fullName>
        <ecNumber evidence="2">3.2.1.40</ecNumber>
    </recommendedName>
</protein>
<dbReference type="InterPro" id="IPR012341">
    <property type="entry name" value="6hp_glycosidase-like_sf"/>
</dbReference>
<dbReference type="EMBL" id="RZJP01000004">
    <property type="protein sequence ID" value="KAA8815400.1"/>
    <property type="molecule type" value="Genomic_DNA"/>
</dbReference>
<feature type="domain" description="Bacterial alpha-L-rhamnosidase N-terminal" evidence="6">
    <location>
        <begin position="51"/>
        <end position="222"/>
    </location>
</feature>
<reference evidence="9 10" key="1">
    <citation type="journal article" date="2019" name="Syst. Appl. Microbiol.">
        <title>Characterization of Bifidobacterium species in feaces of the Egyptian fruit bat: Description of B. vespertilionis sp. nov. and B. rousetti sp. nov.</title>
        <authorList>
            <person name="Modesto M."/>
            <person name="Satti M."/>
            <person name="Watanabe K."/>
            <person name="Puglisi E."/>
            <person name="Morelli L."/>
            <person name="Huang C.-H."/>
            <person name="Liou J.-S."/>
            <person name="Miyashita M."/>
            <person name="Tamura T."/>
            <person name="Saito S."/>
            <person name="Mori K."/>
            <person name="Huang L."/>
            <person name="Sciavilla P."/>
            <person name="Sandri C."/>
            <person name="Spiezio C."/>
            <person name="Vitali F."/>
            <person name="Cavalieri D."/>
            <person name="Perpetuini G."/>
            <person name="Tofalo R."/>
            <person name="Bonetti A."/>
            <person name="Arita M."/>
            <person name="Mattarelli P."/>
        </authorList>
    </citation>
    <scope>NUCLEOTIDE SEQUENCE [LARGE SCALE GENOMIC DNA]</scope>
    <source>
        <strain evidence="9 10">RST27</strain>
    </source>
</reference>
<accession>A0A5M9ZA80</accession>
<comment type="catalytic activity">
    <reaction evidence="1">
        <text>Hydrolysis of terminal non-reducing alpha-L-rhamnose residues in alpha-L-rhamnosides.</text>
        <dbReference type="EC" id="3.2.1.40"/>
    </reaction>
</comment>
<dbReference type="InterPro" id="IPR008928">
    <property type="entry name" value="6-hairpin_glycosidase_sf"/>
</dbReference>
<dbReference type="GO" id="GO:0030596">
    <property type="term" value="F:alpha-L-rhamnosidase activity"/>
    <property type="evidence" value="ECO:0007669"/>
    <property type="project" value="UniProtKB-EC"/>
</dbReference>
<evidence type="ECO:0000256" key="3">
    <source>
        <dbReference type="ARBA" id="ARBA00022801"/>
    </source>
</evidence>
<dbReference type="InterPro" id="IPR035396">
    <property type="entry name" value="Bac_rhamnosid6H"/>
</dbReference>
<evidence type="ECO:0000259" key="6">
    <source>
        <dbReference type="Pfam" id="PF08531"/>
    </source>
</evidence>
<dbReference type="Pfam" id="PF05592">
    <property type="entry name" value="Bac_rhamnosid"/>
    <property type="match status" value="1"/>
</dbReference>
<dbReference type="PANTHER" id="PTHR33307:SF6">
    <property type="entry name" value="ALPHA-RHAMNOSIDASE (EUROFUNG)-RELATED"/>
    <property type="match status" value="1"/>
</dbReference>
<organism evidence="9 10">
    <name type="scientific">Bifidobacterium callitrichos</name>
    <dbReference type="NCBI Taxonomy" id="762209"/>
    <lineage>
        <taxon>Bacteria</taxon>
        <taxon>Bacillati</taxon>
        <taxon>Actinomycetota</taxon>
        <taxon>Actinomycetes</taxon>
        <taxon>Bifidobacteriales</taxon>
        <taxon>Bifidobacteriaceae</taxon>
        <taxon>Bifidobacterium</taxon>
    </lineage>
</organism>
<keyword evidence="3" id="KW-0378">Hydrolase</keyword>
<dbReference type="InterPro" id="IPR016007">
    <property type="entry name" value="Alpha_rhamnosid"/>
</dbReference>
<evidence type="ECO:0000259" key="5">
    <source>
        <dbReference type="Pfam" id="PF05592"/>
    </source>
</evidence>
<dbReference type="PANTHER" id="PTHR33307">
    <property type="entry name" value="ALPHA-RHAMNOSIDASE (EUROFUNG)"/>
    <property type="match status" value="1"/>
</dbReference>
<evidence type="ECO:0000256" key="4">
    <source>
        <dbReference type="SAM" id="MobiDB-lite"/>
    </source>
</evidence>
<dbReference type="GO" id="GO:0005975">
    <property type="term" value="P:carbohydrate metabolic process"/>
    <property type="evidence" value="ECO:0007669"/>
    <property type="project" value="InterPro"/>
</dbReference>
<dbReference type="Gene3D" id="2.60.420.10">
    <property type="entry name" value="Maltose phosphorylase, domain 3"/>
    <property type="match status" value="1"/>
</dbReference>
<dbReference type="InterPro" id="IPR035398">
    <property type="entry name" value="Bac_rhamnosid_C"/>
</dbReference>
<dbReference type="AlphaFoldDB" id="A0A5M9ZA80"/>
<evidence type="ECO:0000313" key="10">
    <source>
        <dbReference type="Proteomes" id="UP000326060"/>
    </source>
</evidence>
<dbReference type="Pfam" id="PF08531">
    <property type="entry name" value="Bac_rhamnosid_N"/>
    <property type="match status" value="1"/>
</dbReference>
<sequence>MTDGPIAPHAPSQARMIAGPDSTPFDRAPDMRRPPVFLREFDHPLHSHPTIASAHLTLSAWGLVECEINGHRVGRDVLTPGWTVYGKRLPYWTYDVTDLIADGRNAMAFWLGDGWYRGRIGFGGGERDCYGDRLGLIAQLEIVDADGGTTVIASNAEDGLWRTTNGPILASGLYEGETYDAREALPGFGLPLSAVGPGTDSARWQPVEELEFDPSVLYPADESTAVREIGERHLPAGSAITRLADGRWLVDFGQNCTQRVVLRIPEGLPAGAEITIQHVEVLNPDGTPATRPLRRAVQRDHYIASGREGSNGPDPTTQSWWEPRFTMHGFRYACISGWPEDRPLTADDLFTRVYSSARRPLGDFSCSLDRVNRLHENIRWSMLSNFVSIPTDCPQRDERFGWTGDIAVFAPTAAYLYDVTGFLDSWLDDVAIETDKWGTVPYYVPYPSPGWGKPAAVALWGDVVVMVPWALYMATGDASILRRHLPLARRWMDEVAGLLSDDGVWDRRPEVWCGQLGDWLDPTAPPDDAARAMTEKNLVATAFAANSAKLVARILDVVGDPQVAAHYEQLAAHIRDGFRRRFVLPDGRMTSDTQCAYALLIALDLLEDDATDRDRLREIAGDRLVELVRERGYVVGTGFAGTPYVLGALCATGHAREAFSLFLSDRCPSWLYQVRMGATTTWERWDSMLPNGEVNPGDMTSFNHYALGAVADWMHTAIGGLEITEPGWRTVRVAPLIAEAIRHGIRSGAASHAVPSGGTIAVSWTAGDDDSCRLVVTVPEGVHAILDLGLGELDDELDDDIVDEDTHEAVTAGTTLEAGEHRFSLYTSVDSRATSV</sequence>
<dbReference type="Proteomes" id="UP000326060">
    <property type="component" value="Unassembled WGS sequence"/>
</dbReference>
<dbReference type="EC" id="3.2.1.40" evidence="2"/>
<dbReference type="RefSeq" id="WP_150394678.1">
    <property type="nucleotide sequence ID" value="NZ_RZJP01000004.1"/>
</dbReference>
<evidence type="ECO:0000256" key="2">
    <source>
        <dbReference type="ARBA" id="ARBA00012652"/>
    </source>
</evidence>
<dbReference type="Gene3D" id="1.50.10.10">
    <property type="match status" value="1"/>
</dbReference>
<evidence type="ECO:0000313" key="9">
    <source>
        <dbReference type="EMBL" id="KAA8815400.1"/>
    </source>
</evidence>
<feature type="domain" description="Alpha-L-rhamnosidase six-hairpin glycosidase" evidence="7">
    <location>
        <begin position="361"/>
        <end position="718"/>
    </location>
</feature>
<dbReference type="InterPro" id="IPR008902">
    <property type="entry name" value="Rhamnosid_concanavalin"/>
</dbReference>
<dbReference type="SUPFAM" id="SSF48208">
    <property type="entry name" value="Six-hairpin glycosidases"/>
    <property type="match status" value="1"/>
</dbReference>
<dbReference type="Pfam" id="PF17390">
    <property type="entry name" value="Bac_rhamnosid_C"/>
    <property type="match status" value="1"/>
</dbReference>
<comment type="caution">
    <text evidence="9">The sequence shown here is derived from an EMBL/GenBank/DDBJ whole genome shotgun (WGS) entry which is preliminary data.</text>
</comment>
<dbReference type="Pfam" id="PF17389">
    <property type="entry name" value="Bac_rhamnosid6H"/>
    <property type="match status" value="1"/>
</dbReference>
<feature type="region of interest" description="Disordered" evidence="4">
    <location>
        <begin position="1"/>
        <end position="28"/>
    </location>
</feature>
<dbReference type="Gene3D" id="2.60.120.260">
    <property type="entry name" value="Galactose-binding domain-like"/>
    <property type="match status" value="2"/>
</dbReference>
<feature type="domain" description="Alpha-L-rhamnosidase concanavalin-like" evidence="5">
    <location>
        <begin position="242"/>
        <end position="349"/>
    </location>
</feature>
<gene>
    <name evidence="9" type="ORF">EMB92_09435</name>
</gene>
<feature type="domain" description="Alpha-L-rhamnosidase C-terminal" evidence="8">
    <location>
        <begin position="720"/>
        <end position="790"/>
    </location>
</feature>
<evidence type="ECO:0000259" key="7">
    <source>
        <dbReference type="Pfam" id="PF17389"/>
    </source>
</evidence>
<evidence type="ECO:0000259" key="8">
    <source>
        <dbReference type="Pfam" id="PF17390"/>
    </source>
</evidence>
<dbReference type="InterPro" id="IPR013737">
    <property type="entry name" value="Bac_rhamnosid_N"/>
</dbReference>